<gene>
    <name evidence="2" type="ORF">BJ554DRAFT_6820</name>
</gene>
<dbReference type="EMBL" id="JAEFCI010004276">
    <property type="protein sequence ID" value="KAG5461050.1"/>
    <property type="molecule type" value="Genomic_DNA"/>
</dbReference>
<evidence type="ECO:0000313" key="3">
    <source>
        <dbReference type="Proteomes" id="UP000673691"/>
    </source>
</evidence>
<feature type="domain" description="CCDC81 HU" evidence="1">
    <location>
        <begin position="105"/>
        <end position="177"/>
    </location>
</feature>
<accession>A0A8H7ZX61</accession>
<sequence>MGTPAAARATGTEWVPELAFAADPTNPGGGFFGAFLGCAFHPRSRLENRVCVSVPYVGRFVIGHPSPSGVDADPASYAAHFIPAQNFTKIPGLHGTRCNLINVAPTEPLNYSAIASTTAFTRDDVELGIKDIALGMFRVVKERDSAVFPLPGIGKIIFWHGQVRLKYDAAFCAAMNAPPPPPESAQEHRSS</sequence>
<comment type="caution">
    <text evidence="2">The sequence shown here is derived from an EMBL/GenBank/DDBJ whole genome shotgun (WGS) entry which is preliminary data.</text>
</comment>
<dbReference type="AlphaFoldDB" id="A0A8H7ZX61"/>
<dbReference type="Proteomes" id="UP000673691">
    <property type="component" value="Unassembled WGS sequence"/>
</dbReference>
<evidence type="ECO:0000259" key="1">
    <source>
        <dbReference type="Pfam" id="PF18289"/>
    </source>
</evidence>
<organism evidence="2 3">
    <name type="scientific">Olpidium bornovanus</name>
    <dbReference type="NCBI Taxonomy" id="278681"/>
    <lineage>
        <taxon>Eukaryota</taxon>
        <taxon>Fungi</taxon>
        <taxon>Fungi incertae sedis</taxon>
        <taxon>Olpidiomycota</taxon>
        <taxon>Olpidiomycotina</taxon>
        <taxon>Olpidiomycetes</taxon>
        <taxon>Olpidiales</taxon>
        <taxon>Olpidiaceae</taxon>
        <taxon>Olpidium</taxon>
    </lineage>
</organism>
<keyword evidence="3" id="KW-1185">Reference proteome</keyword>
<protein>
    <recommendedName>
        <fullName evidence="1">CCDC81 HU domain-containing protein</fullName>
    </recommendedName>
</protein>
<name>A0A8H7ZX61_9FUNG</name>
<dbReference type="Pfam" id="PF18289">
    <property type="entry name" value="HU-CCDC81_euk_2"/>
    <property type="match status" value="1"/>
</dbReference>
<evidence type="ECO:0000313" key="2">
    <source>
        <dbReference type="EMBL" id="KAG5461050.1"/>
    </source>
</evidence>
<reference evidence="2 3" key="1">
    <citation type="journal article" name="Sci. Rep.">
        <title>Genome-scale phylogenetic analyses confirm Olpidium as the closest living zoosporic fungus to the non-flagellated, terrestrial fungi.</title>
        <authorList>
            <person name="Chang Y."/>
            <person name="Rochon D."/>
            <person name="Sekimoto S."/>
            <person name="Wang Y."/>
            <person name="Chovatia M."/>
            <person name="Sandor L."/>
            <person name="Salamov A."/>
            <person name="Grigoriev I.V."/>
            <person name="Stajich J.E."/>
            <person name="Spatafora J.W."/>
        </authorList>
    </citation>
    <scope>NUCLEOTIDE SEQUENCE [LARGE SCALE GENOMIC DNA]</scope>
    <source>
        <strain evidence="2">S191</strain>
    </source>
</reference>
<dbReference type="OrthoDB" id="125906at2759"/>
<proteinExistence type="predicted"/>
<dbReference type="InterPro" id="IPR040673">
    <property type="entry name" value="CCDC81_HU_dom_2"/>
</dbReference>